<evidence type="ECO:0000256" key="1">
    <source>
        <dbReference type="ARBA" id="ARBA00010718"/>
    </source>
</evidence>
<evidence type="ECO:0000259" key="10">
    <source>
        <dbReference type="PROSITE" id="PS51144"/>
    </source>
</evidence>
<sequence>MILKIFLTFLFLHGLVLNASSSSSSSEEEDGGSSEKDSGEHHPKGVPHGGHWGYEDQAAWSSEFSHCSGKSQSPIDIDTRRALYDRSLPPITLEGYDLTDSLALTLLNNGHTLQLVLPNTMRITSGFDNEFRAAQLHFHWGTKEVPGSEHTIDNVHFPAEIHMVHYNSKYANLSEAASKSDGLAVLGGFIGIGLHENDNYEKILSALADVSIEESNTEIPAFNVRHLLPNKLERFYRYNGSLTTPPCFQTVNWTMFNDTITVSRRQLAALEDTLKAGQHQHLTKNFRAPQLLHGRHVLASFTDTPTIIVAGHPGISINTLSETDASNSEGPSTGPSEVLARGDILAIAFGALFAVTLLLFTLYAYQQRKKYSSIKKDSRQNVIYKPATKEEA</sequence>
<feature type="domain" description="Alpha-carbonic anhydrase" evidence="10">
    <location>
        <begin position="50"/>
        <end position="301"/>
    </location>
</feature>
<evidence type="ECO:0000256" key="9">
    <source>
        <dbReference type="SAM" id="Phobius"/>
    </source>
</evidence>
<accession>A0A1S3MB22</accession>
<name>A0A1S3MB22_SALSA</name>
<evidence type="ECO:0000256" key="7">
    <source>
        <dbReference type="RuleBase" id="RU367011"/>
    </source>
</evidence>
<dbReference type="PANTHER" id="PTHR18952:SF275">
    <property type="entry name" value="CARBONIC ANHYDRASE"/>
    <property type="match status" value="1"/>
</dbReference>
<keyword evidence="9" id="KW-0812">Transmembrane</keyword>
<gene>
    <name evidence="12" type="primary">ca9</name>
</gene>
<dbReference type="KEGG" id="sasa:106571618"/>
<evidence type="ECO:0000256" key="6">
    <source>
        <dbReference type="ARBA" id="ARBA00023239"/>
    </source>
</evidence>
<keyword evidence="9" id="KW-1133">Transmembrane helix</keyword>
<dbReference type="FunFam" id="3.10.200.10:FF:000003">
    <property type="entry name" value="Carbonic anhydrase 12"/>
    <property type="match status" value="1"/>
</dbReference>
<keyword evidence="11" id="KW-1185">Reference proteome</keyword>
<dbReference type="SMART" id="SM01057">
    <property type="entry name" value="Carb_anhydrase"/>
    <property type="match status" value="1"/>
</dbReference>
<evidence type="ECO:0000256" key="2">
    <source>
        <dbReference type="ARBA" id="ARBA00012925"/>
    </source>
</evidence>
<protein>
    <recommendedName>
        <fullName evidence="2 7">Carbonic anhydrase</fullName>
        <ecNumber evidence="2 7">4.2.1.1</ecNumber>
    </recommendedName>
</protein>
<keyword evidence="5" id="KW-0325">Glycoprotein</keyword>
<feature type="transmembrane region" description="Helical" evidence="9">
    <location>
        <begin position="344"/>
        <end position="365"/>
    </location>
</feature>
<dbReference type="EC" id="4.2.1.1" evidence="2 7"/>
<comment type="similarity">
    <text evidence="1 7">Belongs to the alpha-carbonic anhydrase family.</text>
</comment>
<feature type="signal peptide" evidence="7">
    <location>
        <begin position="1"/>
        <end position="21"/>
    </location>
</feature>
<comment type="catalytic activity">
    <reaction evidence="7">
        <text>hydrogencarbonate + H(+) = CO2 + H2O</text>
        <dbReference type="Rhea" id="RHEA:10748"/>
        <dbReference type="ChEBI" id="CHEBI:15377"/>
        <dbReference type="ChEBI" id="CHEBI:15378"/>
        <dbReference type="ChEBI" id="CHEBI:16526"/>
        <dbReference type="ChEBI" id="CHEBI:17544"/>
        <dbReference type="EC" id="4.2.1.1"/>
    </reaction>
</comment>
<keyword evidence="4 7" id="KW-0862">Zinc</keyword>
<dbReference type="GO" id="GO:0004089">
    <property type="term" value="F:carbonate dehydratase activity"/>
    <property type="evidence" value="ECO:0007669"/>
    <property type="project" value="UniProtKB-UniRule"/>
</dbReference>
<proteinExistence type="inferred from homology"/>
<dbReference type="Gene3D" id="3.10.200.10">
    <property type="entry name" value="Alpha carbonic anhydrase"/>
    <property type="match status" value="1"/>
</dbReference>
<comment type="cofactor">
    <cofactor evidence="7">
        <name>Zn(2+)</name>
        <dbReference type="ChEBI" id="CHEBI:29105"/>
    </cofactor>
</comment>
<evidence type="ECO:0000256" key="3">
    <source>
        <dbReference type="ARBA" id="ARBA00022723"/>
    </source>
</evidence>
<keyword evidence="9" id="KW-0472">Membrane</keyword>
<dbReference type="RefSeq" id="XP_014000372.1">
    <property type="nucleotide sequence ID" value="XM_014144897.2"/>
</dbReference>
<dbReference type="PROSITE" id="PS00162">
    <property type="entry name" value="ALPHA_CA_1"/>
    <property type="match status" value="1"/>
</dbReference>
<dbReference type="InterPro" id="IPR023561">
    <property type="entry name" value="Carbonic_anhydrase_a-class"/>
</dbReference>
<dbReference type="OrthoDB" id="429145at2759"/>
<dbReference type="Pfam" id="PF00194">
    <property type="entry name" value="Carb_anhydrase"/>
    <property type="match status" value="1"/>
</dbReference>
<keyword evidence="7" id="KW-0732">Signal</keyword>
<dbReference type="PANTHER" id="PTHR18952">
    <property type="entry name" value="CARBONIC ANHYDRASE"/>
    <property type="match status" value="1"/>
</dbReference>
<organism evidence="11 12">
    <name type="scientific">Salmo salar</name>
    <name type="common">Atlantic salmon</name>
    <dbReference type="NCBI Taxonomy" id="8030"/>
    <lineage>
        <taxon>Eukaryota</taxon>
        <taxon>Metazoa</taxon>
        <taxon>Chordata</taxon>
        <taxon>Craniata</taxon>
        <taxon>Vertebrata</taxon>
        <taxon>Euteleostomi</taxon>
        <taxon>Actinopterygii</taxon>
        <taxon>Neopterygii</taxon>
        <taxon>Teleostei</taxon>
        <taxon>Protacanthopterygii</taxon>
        <taxon>Salmoniformes</taxon>
        <taxon>Salmonidae</taxon>
        <taxon>Salmoninae</taxon>
        <taxon>Salmo</taxon>
    </lineage>
</organism>
<dbReference type="STRING" id="8030.ENSSSAP00000086296"/>
<evidence type="ECO:0000256" key="8">
    <source>
        <dbReference type="SAM" id="MobiDB-lite"/>
    </source>
</evidence>
<dbReference type="PROSITE" id="PS51144">
    <property type="entry name" value="ALPHA_CA_2"/>
    <property type="match status" value="1"/>
</dbReference>
<dbReference type="SUPFAM" id="SSF51069">
    <property type="entry name" value="Carbonic anhydrase"/>
    <property type="match status" value="1"/>
</dbReference>
<keyword evidence="3 7" id="KW-0479">Metal-binding</keyword>
<comment type="function">
    <text evidence="7">Reversible hydration of carbon dioxide.</text>
</comment>
<dbReference type="InterPro" id="IPR018338">
    <property type="entry name" value="Carbonic_anhydrase_a-class_CS"/>
</dbReference>
<dbReference type="InterPro" id="IPR001148">
    <property type="entry name" value="CA_dom"/>
</dbReference>
<dbReference type="GO" id="GO:0008270">
    <property type="term" value="F:zinc ion binding"/>
    <property type="evidence" value="ECO:0007669"/>
    <property type="project" value="UniProtKB-UniRule"/>
</dbReference>
<feature type="region of interest" description="Disordered" evidence="8">
    <location>
        <begin position="21"/>
        <end position="52"/>
    </location>
</feature>
<dbReference type="AlphaFoldDB" id="A0A1S3MB22"/>
<dbReference type="InterPro" id="IPR036398">
    <property type="entry name" value="CA_dom_sf"/>
</dbReference>
<dbReference type="Proteomes" id="UP001652741">
    <property type="component" value="Chromosome ssa01"/>
</dbReference>
<evidence type="ECO:0000313" key="12">
    <source>
        <dbReference type="RefSeq" id="XP_014000372.1"/>
    </source>
</evidence>
<evidence type="ECO:0000256" key="4">
    <source>
        <dbReference type="ARBA" id="ARBA00022833"/>
    </source>
</evidence>
<evidence type="ECO:0000313" key="11">
    <source>
        <dbReference type="Proteomes" id="UP001652741"/>
    </source>
</evidence>
<evidence type="ECO:0000256" key="5">
    <source>
        <dbReference type="ARBA" id="ARBA00023180"/>
    </source>
</evidence>
<feature type="chain" id="PRO_5025084951" description="Carbonic anhydrase" evidence="7">
    <location>
        <begin position="22"/>
        <end position="392"/>
    </location>
</feature>
<keyword evidence="6 7" id="KW-0456">Lyase</keyword>
<reference evidence="12" key="1">
    <citation type="submission" date="2025-08" db="UniProtKB">
        <authorList>
            <consortium name="RefSeq"/>
        </authorList>
    </citation>
    <scope>IDENTIFICATION</scope>
</reference>
<feature type="compositionally biased region" description="Basic and acidic residues" evidence="8">
    <location>
        <begin position="33"/>
        <end position="43"/>
    </location>
</feature>
<dbReference type="GO" id="GO:0005886">
    <property type="term" value="C:plasma membrane"/>
    <property type="evidence" value="ECO:0007669"/>
    <property type="project" value="TreeGrafter"/>
</dbReference>